<dbReference type="Proteomes" id="UP000188273">
    <property type="component" value="Chromosome"/>
</dbReference>
<dbReference type="AlphaFoldDB" id="A0A1Q2HPZ1"/>
<dbReference type="OrthoDB" id="9764363at2"/>
<dbReference type="KEGG" id="pbu:L21SP3_01106"/>
<comment type="similarity">
    <text evidence="1">Belongs to the peptidase S49 family.</text>
</comment>
<dbReference type="EMBL" id="CP019633">
    <property type="protein sequence ID" value="AQQ09303.1"/>
    <property type="molecule type" value="Genomic_DNA"/>
</dbReference>
<dbReference type="Pfam" id="PF01343">
    <property type="entry name" value="Peptidase_S49"/>
    <property type="match status" value="1"/>
</dbReference>
<dbReference type="InterPro" id="IPR002142">
    <property type="entry name" value="Peptidase_S49"/>
</dbReference>
<feature type="domain" description="Peptidase S49" evidence="2">
    <location>
        <begin position="1"/>
        <end position="111"/>
    </location>
</feature>
<keyword evidence="3" id="KW-0378">Hydrolase</keyword>
<evidence type="ECO:0000313" key="4">
    <source>
        <dbReference type="Proteomes" id="UP000188273"/>
    </source>
</evidence>
<accession>A0A1Q2HPZ1</accession>
<dbReference type="PANTHER" id="PTHR42987">
    <property type="entry name" value="PEPTIDASE S49"/>
    <property type="match status" value="1"/>
</dbReference>
<dbReference type="GO" id="GO:0006508">
    <property type="term" value="P:proteolysis"/>
    <property type="evidence" value="ECO:0007669"/>
    <property type="project" value="InterPro"/>
</dbReference>
<organism evidence="3 4">
    <name type="scientific">Sedimentisphaera cyanobacteriorum</name>
    <dbReference type="NCBI Taxonomy" id="1940790"/>
    <lineage>
        <taxon>Bacteria</taxon>
        <taxon>Pseudomonadati</taxon>
        <taxon>Planctomycetota</taxon>
        <taxon>Phycisphaerae</taxon>
        <taxon>Sedimentisphaerales</taxon>
        <taxon>Sedimentisphaeraceae</taxon>
        <taxon>Sedimentisphaera</taxon>
    </lineage>
</organism>
<sequence>MQSFNLETLMNEKLGINNITVKSGEKKDWPKMFDEVTQQQLDYIKSKMITPAYERFVTLVDEGREKLSREQVLKLADGSIYYSDEAVNNGLIDGVSYLESLRDKIAEDEGLEDPEIFGFKQTFSLEYLFRNAAADTGFFPNAEQTLQKINTPELMYLWKLDN</sequence>
<evidence type="ECO:0000256" key="1">
    <source>
        <dbReference type="ARBA" id="ARBA00008683"/>
    </source>
</evidence>
<keyword evidence="4" id="KW-1185">Reference proteome</keyword>
<evidence type="ECO:0000259" key="2">
    <source>
        <dbReference type="Pfam" id="PF01343"/>
    </source>
</evidence>
<dbReference type="STRING" id="1940790.L21SP3_01106"/>
<protein>
    <submittedName>
        <fullName evidence="3">Signal peptide peptidase SppA</fullName>
        <ecNumber evidence="3">3.4.21.-</ecNumber>
    </submittedName>
</protein>
<dbReference type="SUPFAM" id="SSF52096">
    <property type="entry name" value="ClpP/crotonase"/>
    <property type="match status" value="1"/>
</dbReference>
<dbReference type="RefSeq" id="WP_077539878.1">
    <property type="nucleotide sequence ID" value="NZ_CP019633.1"/>
</dbReference>
<dbReference type="PANTHER" id="PTHR42987:SF4">
    <property type="entry name" value="PROTEASE SOHB-RELATED"/>
    <property type="match status" value="1"/>
</dbReference>
<gene>
    <name evidence="3" type="primary">sppA_1</name>
    <name evidence="3" type="ORF">L21SP3_01106</name>
</gene>
<evidence type="ECO:0000313" key="3">
    <source>
        <dbReference type="EMBL" id="AQQ09303.1"/>
    </source>
</evidence>
<dbReference type="Gene3D" id="3.90.226.10">
    <property type="entry name" value="2-enoyl-CoA Hydratase, Chain A, domain 1"/>
    <property type="match status" value="1"/>
</dbReference>
<reference evidence="4" key="1">
    <citation type="submission" date="2017-02" db="EMBL/GenBank/DDBJ databases">
        <title>Comparative genomics and description of representatives of a novel lineage of planctomycetes thriving in anoxic sediments.</title>
        <authorList>
            <person name="Spring S."/>
            <person name="Bunk B."/>
            <person name="Sproer C."/>
            <person name="Klenk H.-P."/>
        </authorList>
    </citation>
    <scope>NUCLEOTIDE SEQUENCE [LARGE SCALE GENOMIC DNA]</scope>
    <source>
        <strain evidence="4">L21-RPul-D3</strain>
    </source>
</reference>
<name>A0A1Q2HPZ1_9BACT</name>
<proteinExistence type="inferred from homology"/>
<dbReference type="GO" id="GO:0008233">
    <property type="term" value="F:peptidase activity"/>
    <property type="evidence" value="ECO:0007669"/>
    <property type="project" value="InterPro"/>
</dbReference>
<dbReference type="InterPro" id="IPR029045">
    <property type="entry name" value="ClpP/crotonase-like_dom_sf"/>
</dbReference>
<dbReference type="EC" id="3.4.21.-" evidence="3"/>